<sequence>MNKLLLPVAIFLSVLLVGKVCEHYGMDSTLKIGLLCLVAAAVQMGLSRYQKSRQSKI</sequence>
<gene>
    <name evidence="1" type="ORF">J2W83_001025</name>
</gene>
<dbReference type="EMBL" id="JAVDTH010000004">
    <property type="protein sequence ID" value="MDR6711431.1"/>
    <property type="molecule type" value="Genomic_DNA"/>
</dbReference>
<dbReference type="Proteomes" id="UP001259587">
    <property type="component" value="Unassembled WGS sequence"/>
</dbReference>
<keyword evidence="2" id="KW-1185">Reference proteome</keyword>
<comment type="caution">
    <text evidence="1">The sequence shown here is derived from an EMBL/GenBank/DDBJ whole genome shotgun (WGS) entry which is preliminary data.</text>
</comment>
<evidence type="ECO:0000313" key="1">
    <source>
        <dbReference type="EMBL" id="MDR6711431.1"/>
    </source>
</evidence>
<evidence type="ECO:0000313" key="2">
    <source>
        <dbReference type="Proteomes" id="UP001259587"/>
    </source>
</evidence>
<proteinExistence type="predicted"/>
<name>A0ACC6JZ45_9PSED</name>
<organism evidence="1 2">
    <name type="scientific">Pseudomonas hunanensis</name>
    <dbReference type="NCBI Taxonomy" id="1247546"/>
    <lineage>
        <taxon>Bacteria</taxon>
        <taxon>Pseudomonadati</taxon>
        <taxon>Pseudomonadota</taxon>
        <taxon>Gammaproteobacteria</taxon>
        <taxon>Pseudomonadales</taxon>
        <taxon>Pseudomonadaceae</taxon>
        <taxon>Pseudomonas</taxon>
    </lineage>
</organism>
<protein>
    <submittedName>
        <fullName evidence="1">MFS family arabinose efflux permease</fullName>
    </submittedName>
</protein>
<reference evidence="1" key="1">
    <citation type="submission" date="2023-07" db="EMBL/GenBank/DDBJ databases">
        <title>Sorghum-associated microbial communities from plants grown in Nebraska, USA.</title>
        <authorList>
            <person name="Schachtman D."/>
        </authorList>
    </citation>
    <scope>NUCLEOTIDE SEQUENCE</scope>
    <source>
        <strain evidence="1">BE56</strain>
    </source>
</reference>
<accession>A0ACC6JZ45</accession>